<dbReference type="CDD" id="cd14686">
    <property type="entry name" value="bZIP"/>
    <property type="match status" value="1"/>
</dbReference>
<comment type="caution">
    <text evidence="2">The sequence shown here is derived from an EMBL/GenBank/DDBJ whole genome shotgun (WGS) entry which is preliminary data.</text>
</comment>
<evidence type="ECO:0000256" key="1">
    <source>
        <dbReference type="SAM" id="Coils"/>
    </source>
</evidence>
<proteinExistence type="predicted"/>
<sequence length="407" mass="45412">MQLFNRKTAAIKCTAHSFTVDTHAELLLNELCHLDEGQFWGGGQLVEQKVNVSVDELLARAAALFLLAAPVACLHGVLDPSRHASVVTSLVVLPDEEDHNIIPPPRSSPGIVRLIRTNALRRPVPPRSTEKAPKALQPLRTLNQHCEATANVRAAAELKRRRERNKLHQARYQEKQNQRVRNVQDDVHQLQEEIQELKIQQQILSLVTPTNMTMWNVAVEYFRLFRFGVRPPAASEQVSSPERMLCPTQPKVQRAFLHATMASEVTDGAVCGVEAIMNSWARMSLCYPGIVIDLKSIESSSPESIIAFTKQNATISKERIRIAFLHLYGTGDEYSTLAEKLLGQHIAINGSVHFEWDNTCDRVGRFEFKADMLTPLLRVLGNLADVSRVFDNALLTPECGLVAVTAP</sequence>
<evidence type="ECO:0000313" key="2">
    <source>
        <dbReference type="EMBL" id="GMF40787.1"/>
    </source>
</evidence>
<feature type="coiled-coil region" evidence="1">
    <location>
        <begin position="158"/>
        <end position="207"/>
    </location>
</feature>
<dbReference type="AlphaFoldDB" id="A0A9W7CW02"/>
<dbReference type="Proteomes" id="UP001165083">
    <property type="component" value="Unassembled WGS sequence"/>
</dbReference>
<keyword evidence="1" id="KW-0175">Coiled coil</keyword>
<dbReference type="OrthoDB" id="126855at2759"/>
<keyword evidence="3" id="KW-1185">Reference proteome</keyword>
<organism evidence="2 3">
    <name type="scientific">Phytophthora lilii</name>
    <dbReference type="NCBI Taxonomy" id="2077276"/>
    <lineage>
        <taxon>Eukaryota</taxon>
        <taxon>Sar</taxon>
        <taxon>Stramenopiles</taxon>
        <taxon>Oomycota</taxon>
        <taxon>Peronosporomycetes</taxon>
        <taxon>Peronosporales</taxon>
        <taxon>Peronosporaceae</taxon>
        <taxon>Phytophthora</taxon>
    </lineage>
</organism>
<gene>
    <name evidence="2" type="ORF">Plil01_001657200</name>
</gene>
<dbReference type="EMBL" id="BSXW01002096">
    <property type="protein sequence ID" value="GMF40787.1"/>
    <property type="molecule type" value="Genomic_DNA"/>
</dbReference>
<accession>A0A9W7CW02</accession>
<reference evidence="2" key="1">
    <citation type="submission" date="2023-04" db="EMBL/GenBank/DDBJ databases">
        <title>Phytophthora lilii NBRC 32176.</title>
        <authorList>
            <person name="Ichikawa N."/>
            <person name="Sato H."/>
            <person name="Tonouchi N."/>
        </authorList>
    </citation>
    <scope>NUCLEOTIDE SEQUENCE</scope>
    <source>
        <strain evidence="2">NBRC 32176</strain>
    </source>
</reference>
<protein>
    <submittedName>
        <fullName evidence="2">Unnamed protein product</fullName>
    </submittedName>
</protein>
<evidence type="ECO:0000313" key="3">
    <source>
        <dbReference type="Proteomes" id="UP001165083"/>
    </source>
</evidence>
<name>A0A9W7CW02_9STRA</name>